<dbReference type="AlphaFoldDB" id="A0A424Y997"/>
<keyword evidence="2" id="KW-0732">Signal</keyword>
<dbReference type="PROSITE" id="PS51257">
    <property type="entry name" value="PROKAR_LIPOPROTEIN"/>
    <property type="match status" value="1"/>
</dbReference>
<dbReference type="Proteomes" id="UP000285138">
    <property type="component" value="Unassembled WGS sequence"/>
</dbReference>
<protein>
    <submittedName>
        <fullName evidence="3">Uncharacterized protein</fullName>
    </submittedName>
</protein>
<evidence type="ECO:0000256" key="2">
    <source>
        <dbReference type="SAM" id="SignalP"/>
    </source>
</evidence>
<evidence type="ECO:0000313" key="3">
    <source>
        <dbReference type="EMBL" id="RQD72758.1"/>
    </source>
</evidence>
<organism evidence="3 4">
    <name type="scientific">Candidatus Syntrophonatronum acetioxidans</name>
    <dbReference type="NCBI Taxonomy" id="1795816"/>
    <lineage>
        <taxon>Bacteria</taxon>
        <taxon>Bacillati</taxon>
        <taxon>Bacillota</taxon>
        <taxon>Clostridia</taxon>
        <taxon>Eubacteriales</taxon>
        <taxon>Syntrophomonadaceae</taxon>
        <taxon>Candidatus Syntrophonatronum</taxon>
    </lineage>
</organism>
<evidence type="ECO:0000313" key="4">
    <source>
        <dbReference type="Proteomes" id="UP000285138"/>
    </source>
</evidence>
<sequence>MNKRKLLVLSLVLMMALTSFALGCEPGEEVPGNDIPEEPAINDEDPELPEEPDEEIELPEEPEEDDIEIEIEE</sequence>
<gene>
    <name evidence="3" type="ORF">D5R97_10505</name>
</gene>
<dbReference type="EMBL" id="QZAA01000298">
    <property type="protein sequence ID" value="RQD72758.1"/>
    <property type="molecule type" value="Genomic_DNA"/>
</dbReference>
<accession>A0A424Y997</accession>
<feature type="region of interest" description="Disordered" evidence="1">
    <location>
        <begin position="28"/>
        <end position="73"/>
    </location>
</feature>
<feature type="signal peptide" evidence="2">
    <location>
        <begin position="1"/>
        <end position="21"/>
    </location>
</feature>
<name>A0A424Y997_9FIRM</name>
<feature type="compositionally biased region" description="Acidic residues" evidence="1">
    <location>
        <begin position="35"/>
        <end position="73"/>
    </location>
</feature>
<evidence type="ECO:0000256" key="1">
    <source>
        <dbReference type="SAM" id="MobiDB-lite"/>
    </source>
</evidence>
<comment type="caution">
    <text evidence="3">The sequence shown here is derived from an EMBL/GenBank/DDBJ whole genome shotgun (WGS) entry which is preliminary data.</text>
</comment>
<proteinExistence type="predicted"/>
<reference evidence="3 4" key="1">
    <citation type="submission" date="2018-08" db="EMBL/GenBank/DDBJ databases">
        <title>The metabolism and importance of syntrophic acetate oxidation coupled to methane or sulfide production in haloalkaline environments.</title>
        <authorList>
            <person name="Timmers P.H.A."/>
            <person name="Vavourakis C.D."/>
            <person name="Sorokin D.Y."/>
            <person name="Sinninghe Damste J.S."/>
            <person name="Muyzer G."/>
            <person name="Stams A.J.M."/>
            <person name="Plugge C.M."/>
        </authorList>
    </citation>
    <scope>NUCLEOTIDE SEQUENCE [LARGE SCALE GENOMIC DNA]</scope>
    <source>
        <strain evidence="3">MSAO_Bac1</strain>
    </source>
</reference>
<feature type="chain" id="PRO_5019181106" evidence="2">
    <location>
        <begin position="22"/>
        <end position="73"/>
    </location>
</feature>